<feature type="compositionally biased region" description="Basic and acidic residues" evidence="10">
    <location>
        <begin position="334"/>
        <end position="372"/>
    </location>
</feature>
<dbReference type="InterPro" id="IPR000719">
    <property type="entry name" value="Prot_kinase_dom"/>
</dbReference>
<evidence type="ECO:0000256" key="8">
    <source>
        <dbReference type="ARBA" id="ARBA00048679"/>
    </source>
</evidence>
<comment type="catalytic activity">
    <reaction evidence="8">
        <text>L-seryl-[protein] + ATP = O-phospho-L-seryl-[protein] + ADP + H(+)</text>
        <dbReference type="Rhea" id="RHEA:17989"/>
        <dbReference type="Rhea" id="RHEA-COMP:9863"/>
        <dbReference type="Rhea" id="RHEA-COMP:11604"/>
        <dbReference type="ChEBI" id="CHEBI:15378"/>
        <dbReference type="ChEBI" id="CHEBI:29999"/>
        <dbReference type="ChEBI" id="CHEBI:30616"/>
        <dbReference type="ChEBI" id="CHEBI:83421"/>
        <dbReference type="ChEBI" id="CHEBI:456216"/>
        <dbReference type="EC" id="2.7.11.1"/>
    </reaction>
</comment>
<evidence type="ECO:0000256" key="6">
    <source>
        <dbReference type="ARBA" id="ARBA00022840"/>
    </source>
</evidence>
<evidence type="ECO:0000256" key="3">
    <source>
        <dbReference type="ARBA" id="ARBA00022679"/>
    </source>
</evidence>
<dbReference type="CDD" id="cd08215">
    <property type="entry name" value="STKc_Nek"/>
    <property type="match status" value="1"/>
</dbReference>
<evidence type="ECO:0000313" key="12">
    <source>
        <dbReference type="EMBL" id="KAK2960350.1"/>
    </source>
</evidence>
<accession>A0ABQ9Y9H0</accession>
<feature type="binding site" evidence="9">
    <location>
        <position position="35"/>
    </location>
    <ligand>
        <name>ATP</name>
        <dbReference type="ChEBI" id="CHEBI:30616"/>
    </ligand>
</feature>
<evidence type="ECO:0000313" key="13">
    <source>
        <dbReference type="Proteomes" id="UP001281761"/>
    </source>
</evidence>
<evidence type="ECO:0000256" key="4">
    <source>
        <dbReference type="ARBA" id="ARBA00022741"/>
    </source>
</evidence>
<dbReference type="Gene3D" id="3.30.200.20">
    <property type="entry name" value="Phosphorylase Kinase, domain 1"/>
    <property type="match status" value="1"/>
</dbReference>
<evidence type="ECO:0000259" key="11">
    <source>
        <dbReference type="PROSITE" id="PS50011"/>
    </source>
</evidence>
<feature type="region of interest" description="Disordered" evidence="10">
    <location>
        <begin position="387"/>
        <end position="558"/>
    </location>
</feature>
<keyword evidence="13" id="KW-1185">Reference proteome</keyword>
<dbReference type="Proteomes" id="UP001281761">
    <property type="component" value="Unassembled WGS sequence"/>
</dbReference>
<keyword evidence="5 12" id="KW-0418">Kinase</keyword>
<protein>
    <recommendedName>
        <fullName evidence="1">non-specific serine/threonine protein kinase</fullName>
        <ecNumber evidence="1">2.7.11.1</ecNumber>
    </recommendedName>
</protein>
<dbReference type="Pfam" id="PF00069">
    <property type="entry name" value="Pkinase"/>
    <property type="match status" value="1"/>
</dbReference>
<dbReference type="SUPFAM" id="SSF56112">
    <property type="entry name" value="Protein kinase-like (PK-like)"/>
    <property type="match status" value="1"/>
</dbReference>
<evidence type="ECO:0000256" key="5">
    <source>
        <dbReference type="ARBA" id="ARBA00022777"/>
    </source>
</evidence>
<feature type="domain" description="Protein kinase" evidence="11">
    <location>
        <begin position="6"/>
        <end position="262"/>
    </location>
</feature>
<evidence type="ECO:0000256" key="9">
    <source>
        <dbReference type="PROSITE-ProRule" id="PRU10141"/>
    </source>
</evidence>
<dbReference type="GO" id="GO:0004674">
    <property type="term" value="F:protein serine/threonine kinase activity"/>
    <property type="evidence" value="ECO:0007669"/>
    <property type="project" value="UniProtKB-EC"/>
</dbReference>
<dbReference type="EMBL" id="JARBJD010000023">
    <property type="protein sequence ID" value="KAK2960350.1"/>
    <property type="molecule type" value="Genomic_DNA"/>
</dbReference>
<dbReference type="SMART" id="SM00220">
    <property type="entry name" value="S_TKc"/>
    <property type="match status" value="1"/>
</dbReference>
<feature type="compositionally biased region" description="Polar residues" evidence="10">
    <location>
        <begin position="474"/>
        <end position="487"/>
    </location>
</feature>
<organism evidence="12 13">
    <name type="scientific">Blattamonas nauphoetae</name>
    <dbReference type="NCBI Taxonomy" id="2049346"/>
    <lineage>
        <taxon>Eukaryota</taxon>
        <taxon>Metamonada</taxon>
        <taxon>Preaxostyla</taxon>
        <taxon>Oxymonadida</taxon>
        <taxon>Blattamonas</taxon>
    </lineage>
</organism>
<dbReference type="InterPro" id="IPR011009">
    <property type="entry name" value="Kinase-like_dom_sf"/>
</dbReference>
<dbReference type="InterPro" id="IPR051131">
    <property type="entry name" value="NEK_Ser/Thr_kinase_NIMA"/>
</dbReference>
<gene>
    <name evidence="12" type="ORF">BLNAU_4567</name>
</gene>
<dbReference type="EC" id="2.7.11.1" evidence="1"/>
<dbReference type="InterPro" id="IPR017441">
    <property type="entry name" value="Protein_kinase_ATP_BS"/>
</dbReference>
<evidence type="ECO:0000256" key="10">
    <source>
        <dbReference type="SAM" id="MobiDB-lite"/>
    </source>
</evidence>
<evidence type="ECO:0000256" key="2">
    <source>
        <dbReference type="ARBA" id="ARBA00022527"/>
    </source>
</evidence>
<proteinExistence type="predicted"/>
<keyword evidence="2" id="KW-0723">Serine/threonine-protein kinase</keyword>
<comment type="catalytic activity">
    <reaction evidence="7">
        <text>L-threonyl-[protein] + ATP = O-phospho-L-threonyl-[protein] + ADP + H(+)</text>
        <dbReference type="Rhea" id="RHEA:46608"/>
        <dbReference type="Rhea" id="RHEA-COMP:11060"/>
        <dbReference type="Rhea" id="RHEA-COMP:11605"/>
        <dbReference type="ChEBI" id="CHEBI:15378"/>
        <dbReference type="ChEBI" id="CHEBI:30013"/>
        <dbReference type="ChEBI" id="CHEBI:30616"/>
        <dbReference type="ChEBI" id="CHEBI:61977"/>
        <dbReference type="ChEBI" id="CHEBI:456216"/>
        <dbReference type="EC" id="2.7.11.1"/>
    </reaction>
</comment>
<feature type="compositionally biased region" description="Low complexity" evidence="10">
    <location>
        <begin position="436"/>
        <end position="452"/>
    </location>
</feature>
<feature type="compositionally biased region" description="Polar residues" evidence="10">
    <location>
        <begin position="321"/>
        <end position="330"/>
    </location>
</feature>
<sequence length="558" mass="62444">MSKKAFTTVKFLGKGSYGSVSAVRRIADGKMYAMKEINIKAMNQREREDAMNEIRILASIVHPNVIRYREAFIENDKLYIITEYADESDLLAKIKVARSSRRFFTEDVIWIYVIQICRALGFLHEMNVLHRDIKTANVFLCTGRVVKLGDLGVAKLLHRKDELARTSIGTPYYISPEIWAHKPYNAKSDVWSLGVVLYELCTLKRPFEANSMSALSKMVRAGKYASLPSLYSPALKNMIDWMLTLDPTKRPSIKEIMTHPSYVSKEQSINSSALKNNGLTQLTPKHPVPMFQLKSTIKVPRVLGSGSITSQMKKEVHLPPSSYSDSTATPKQIVPKEEKREEERRPASAAVRKREDVEIKPDSEHELKRNGSEERVGIGLALHPGIGNGIAAGPSSRRSTSASKNTDRDRVPPPSSRYVSHSRLPTSSAQAAPLRRSSSVSSTNSSSSNKRPTSSDRAKRIGLSSAASRERLGINSSSSQNRLVPSSSRDRLSTDEKDTKWSIKPSAVPPIRITSGKENKPEKRRNSRDSDRYSRDEIKPQSLEAPKPKLKEPIEFED</sequence>
<dbReference type="PROSITE" id="PS00108">
    <property type="entry name" value="PROTEIN_KINASE_ST"/>
    <property type="match status" value="1"/>
</dbReference>
<evidence type="ECO:0000256" key="1">
    <source>
        <dbReference type="ARBA" id="ARBA00012513"/>
    </source>
</evidence>
<feature type="compositionally biased region" description="Basic and acidic residues" evidence="10">
    <location>
        <begin position="488"/>
        <end position="501"/>
    </location>
</feature>
<dbReference type="PROSITE" id="PS50011">
    <property type="entry name" value="PROTEIN_KINASE_DOM"/>
    <property type="match status" value="1"/>
</dbReference>
<keyword evidence="4 9" id="KW-0547">Nucleotide-binding</keyword>
<feature type="region of interest" description="Disordered" evidence="10">
    <location>
        <begin position="310"/>
        <end position="372"/>
    </location>
</feature>
<dbReference type="InterPro" id="IPR008271">
    <property type="entry name" value="Ser/Thr_kinase_AS"/>
</dbReference>
<evidence type="ECO:0000256" key="7">
    <source>
        <dbReference type="ARBA" id="ARBA00047899"/>
    </source>
</evidence>
<dbReference type="PANTHER" id="PTHR44899">
    <property type="entry name" value="CAMK FAMILY PROTEIN KINASE"/>
    <property type="match status" value="1"/>
</dbReference>
<dbReference type="PANTHER" id="PTHR44899:SF6">
    <property type="entry name" value="SERINE_THREONINE PROTEIN KINASE"/>
    <property type="match status" value="1"/>
</dbReference>
<feature type="compositionally biased region" description="Basic and acidic residues" evidence="10">
    <location>
        <begin position="546"/>
        <end position="558"/>
    </location>
</feature>
<keyword evidence="3 12" id="KW-0808">Transferase</keyword>
<comment type="caution">
    <text evidence="12">The sequence shown here is derived from an EMBL/GenBank/DDBJ whole genome shotgun (WGS) entry which is preliminary data.</text>
</comment>
<feature type="compositionally biased region" description="Polar residues" evidence="10">
    <location>
        <begin position="417"/>
        <end position="430"/>
    </location>
</feature>
<dbReference type="PROSITE" id="PS00107">
    <property type="entry name" value="PROTEIN_KINASE_ATP"/>
    <property type="match status" value="1"/>
</dbReference>
<feature type="compositionally biased region" description="Basic and acidic residues" evidence="10">
    <location>
        <begin position="527"/>
        <end position="539"/>
    </location>
</feature>
<keyword evidence="6 9" id="KW-0067">ATP-binding</keyword>
<name>A0ABQ9Y9H0_9EUKA</name>
<dbReference type="Gene3D" id="1.10.510.10">
    <property type="entry name" value="Transferase(Phosphotransferase) domain 1"/>
    <property type="match status" value="1"/>
</dbReference>
<reference evidence="12 13" key="1">
    <citation type="journal article" date="2022" name="bioRxiv">
        <title>Genomics of Preaxostyla Flagellates Illuminates Evolutionary Transitions and the Path Towards Mitochondrial Loss.</title>
        <authorList>
            <person name="Novak L.V.F."/>
            <person name="Treitli S.C."/>
            <person name="Pyrih J."/>
            <person name="Halakuc P."/>
            <person name="Pipaliya S.V."/>
            <person name="Vacek V."/>
            <person name="Brzon O."/>
            <person name="Soukal P."/>
            <person name="Eme L."/>
            <person name="Dacks J.B."/>
            <person name="Karnkowska A."/>
            <person name="Elias M."/>
            <person name="Hampl V."/>
        </authorList>
    </citation>
    <scope>NUCLEOTIDE SEQUENCE [LARGE SCALE GENOMIC DNA]</scope>
    <source>
        <strain evidence="12">NAU3</strain>
        <tissue evidence="12">Gut</tissue>
    </source>
</reference>